<name>L8XXW6_9GAMM</name>
<dbReference type="Pfam" id="PF13333">
    <property type="entry name" value="rve_2"/>
    <property type="match status" value="1"/>
</dbReference>
<reference evidence="2 3" key="1">
    <citation type="journal article" date="2013" name="Genome Announc.">
        <title>Complete Genome Sequence of Wohlfahrtiimonas chitiniclastica Strain SH04, Isolated from Chrysomya megacephala Collected from Pudong International Airport in China.</title>
        <authorList>
            <person name="Cao X.M."/>
            <person name="Chen T."/>
            <person name="Xu L.Z."/>
            <person name="Yao L.S."/>
            <person name="Qi J."/>
            <person name="Zhang X.L."/>
            <person name="Yan Q.L."/>
            <person name="Deng Y.H."/>
            <person name="Guo T.Y."/>
            <person name="Wang J."/>
            <person name="Hu K.X."/>
            <person name="Xu B.L."/>
        </authorList>
    </citation>
    <scope>NUCLEOTIDE SEQUENCE [LARGE SCALE GENOMIC DNA]</scope>
    <source>
        <strain evidence="2 3">SH04</strain>
    </source>
</reference>
<feature type="domain" description="Integrase catalytic" evidence="1">
    <location>
        <begin position="105"/>
        <end position="257"/>
    </location>
</feature>
<organism evidence="2 3">
    <name type="scientific">Wohlfahrtiimonas chitiniclastica SH04</name>
    <dbReference type="NCBI Taxonomy" id="1261130"/>
    <lineage>
        <taxon>Bacteria</taxon>
        <taxon>Pseudomonadati</taxon>
        <taxon>Pseudomonadota</taxon>
        <taxon>Gammaproteobacteria</taxon>
        <taxon>Cardiobacteriales</taxon>
        <taxon>Ignatzschineriaceae</taxon>
        <taxon>Wohlfahrtiimonas</taxon>
    </lineage>
</organism>
<dbReference type="InterPro" id="IPR048020">
    <property type="entry name" value="Transpos_IS3"/>
</dbReference>
<dbReference type="HOGENOM" id="CLU_027402_4_2_6"/>
<sequence>MCKVFDVHVSGYYQWINKKISIQSTHRNRCELIVKAAHQAKNGLYGHERLHQYLLVQGYSISLYMVRTIREKLGIRCTKHRRYKQTTQSKHNKPIYTNLLGQYFEYSQPNQAWCSDITYIWTAEGWLYVAGIKDLFTHEIVGYAIDKHMTSQLVCDALNMAIRNQKPSKGLIVHSDRGSQYCSKAYRSIIQRHKFLGSMSRKGNCYDNAPIESFWGTLKNELVYHKDYKTRGEAKADITQYIELEYNQTRIQKGDLC</sequence>
<dbReference type="InterPro" id="IPR036397">
    <property type="entry name" value="RNaseH_sf"/>
</dbReference>
<dbReference type="EMBL" id="AOBV01000025">
    <property type="protein sequence ID" value="ELV07156.1"/>
    <property type="molecule type" value="Genomic_DNA"/>
</dbReference>
<evidence type="ECO:0000313" key="2">
    <source>
        <dbReference type="EMBL" id="ELV07156.1"/>
    </source>
</evidence>
<dbReference type="PANTHER" id="PTHR46889">
    <property type="entry name" value="TRANSPOSASE INSF FOR INSERTION SEQUENCE IS3B-RELATED"/>
    <property type="match status" value="1"/>
</dbReference>
<dbReference type="Proteomes" id="UP000011617">
    <property type="component" value="Unassembled WGS sequence"/>
</dbReference>
<gene>
    <name evidence="2" type="ORF">F387_02046</name>
</gene>
<dbReference type="AlphaFoldDB" id="L8XXW6"/>
<accession>L8XXW6</accession>
<dbReference type="PROSITE" id="PS50994">
    <property type="entry name" value="INTEGRASE"/>
    <property type="match status" value="1"/>
</dbReference>
<proteinExistence type="predicted"/>
<dbReference type="PATRIC" id="fig|1261130.3.peg.1935"/>
<dbReference type="GO" id="GO:0015074">
    <property type="term" value="P:DNA integration"/>
    <property type="evidence" value="ECO:0007669"/>
    <property type="project" value="InterPro"/>
</dbReference>
<protein>
    <submittedName>
        <fullName evidence="2">Insertion element IS600 uncharacterized 31 kDa protein</fullName>
    </submittedName>
</protein>
<dbReference type="PANTHER" id="PTHR46889:SF4">
    <property type="entry name" value="TRANSPOSASE INSO FOR INSERTION SEQUENCE ELEMENT IS911B-RELATED"/>
    <property type="match status" value="1"/>
</dbReference>
<keyword evidence="3" id="KW-1185">Reference proteome</keyword>
<evidence type="ECO:0000259" key="1">
    <source>
        <dbReference type="PROSITE" id="PS50994"/>
    </source>
</evidence>
<dbReference type="SUPFAM" id="SSF53098">
    <property type="entry name" value="Ribonuclease H-like"/>
    <property type="match status" value="1"/>
</dbReference>
<evidence type="ECO:0000313" key="3">
    <source>
        <dbReference type="Proteomes" id="UP000011617"/>
    </source>
</evidence>
<dbReference type="InterPro" id="IPR050900">
    <property type="entry name" value="Transposase_IS3/IS150/IS904"/>
</dbReference>
<dbReference type="GO" id="GO:0003676">
    <property type="term" value="F:nucleic acid binding"/>
    <property type="evidence" value="ECO:0007669"/>
    <property type="project" value="InterPro"/>
</dbReference>
<comment type="caution">
    <text evidence="2">The sequence shown here is derived from an EMBL/GenBank/DDBJ whole genome shotgun (WGS) entry which is preliminary data.</text>
</comment>
<dbReference type="InterPro" id="IPR001584">
    <property type="entry name" value="Integrase_cat-core"/>
</dbReference>
<dbReference type="InterPro" id="IPR012337">
    <property type="entry name" value="RNaseH-like_sf"/>
</dbReference>
<dbReference type="Gene3D" id="3.30.420.10">
    <property type="entry name" value="Ribonuclease H-like superfamily/Ribonuclease H"/>
    <property type="match status" value="1"/>
</dbReference>
<dbReference type="NCBIfam" id="NF033516">
    <property type="entry name" value="transpos_IS3"/>
    <property type="match status" value="1"/>
</dbReference>
<dbReference type="Pfam" id="PF00665">
    <property type="entry name" value="rve"/>
    <property type="match status" value="1"/>
</dbReference>